<evidence type="ECO:0000256" key="1">
    <source>
        <dbReference type="ARBA" id="ARBA00004196"/>
    </source>
</evidence>
<evidence type="ECO:0000313" key="5">
    <source>
        <dbReference type="Proteomes" id="UP000515928"/>
    </source>
</evidence>
<dbReference type="AlphaFoldDB" id="A0A7G9S1N7"/>
<feature type="signal peptide" evidence="3">
    <location>
        <begin position="1"/>
        <end position="22"/>
    </location>
</feature>
<gene>
    <name evidence="4" type="ORF">H9L01_05235</name>
</gene>
<keyword evidence="5" id="KW-1185">Reference proteome</keyword>
<protein>
    <submittedName>
        <fullName evidence="4">InlB B-repeat-containing protein</fullName>
    </submittedName>
</protein>
<comment type="subcellular location">
    <subcellularLocation>
        <location evidence="1">Cell envelope</location>
    </subcellularLocation>
</comment>
<evidence type="ECO:0000256" key="3">
    <source>
        <dbReference type="SAM" id="SignalP"/>
    </source>
</evidence>
<reference evidence="4 5" key="1">
    <citation type="submission" date="2020-08" db="EMBL/GenBank/DDBJ databases">
        <title>Genome sequence of Erysipelothrix inopinata DSM 15511T.</title>
        <authorList>
            <person name="Hyun D.-W."/>
            <person name="Bae J.-W."/>
        </authorList>
    </citation>
    <scope>NUCLEOTIDE SEQUENCE [LARGE SCALE GENOMIC DNA]</scope>
    <source>
        <strain evidence="4 5">DSM 15511</strain>
    </source>
</reference>
<keyword evidence="3" id="KW-0732">Signal</keyword>
<evidence type="ECO:0000256" key="2">
    <source>
        <dbReference type="SAM" id="Phobius"/>
    </source>
</evidence>
<accession>A0A7G9S1N7</accession>
<dbReference type="RefSeq" id="WP_187534955.1">
    <property type="nucleotide sequence ID" value="NZ_CP060715.1"/>
</dbReference>
<dbReference type="Proteomes" id="UP000515928">
    <property type="component" value="Chromosome"/>
</dbReference>
<feature type="transmembrane region" description="Helical" evidence="2">
    <location>
        <begin position="1235"/>
        <end position="1255"/>
    </location>
</feature>
<name>A0A7G9S1N7_9FIRM</name>
<dbReference type="InterPro" id="IPR013378">
    <property type="entry name" value="InlB-like_B-rpt"/>
</dbReference>
<keyword evidence="2" id="KW-0472">Membrane</keyword>
<dbReference type="NCBIfam" id="TIGR02543">
    <property type="entry name" value="List_Bact_rpt"/>
    <property type="match status" value="10"/>
</dbReference>
<dbReference type="GO" id="GO:0030313">
    <property type="term" value="C:cell envelope"/>
    <property type="evidence" value="ECO:0007669"/>
    <property type="project" value="UniProtKB-SubCell"/>
</dbReference>
<sequence length="1264" mass="142284">MKRILSLMIAILLSIMVVPISADTPNLNEMFSDNLIDMVRYDAKNHGVSVDTDESFMNYVKSMTRVGFVQQNSGFYDKVTPTDFRGVEYFENAEQIDVPIIVGYEPSTNDSYVAVKNLEKLPEKFVNSGKELNLLPGVFYTEQQVVLPIDTIYNNNPGGREKWLTQEQLSYFRKNFGLQMGSLLDQYKGPRVKAKIGRNDILVNNFNWMSNKNRNIDVVVELGNSDRFIAMPLHEHKIGNQEYYEIDIVANDIPDVVVTETSQYRKVDPQEKTIGINFDMIKKYVKDNLTAGDKDIAEFELLVELKDGQKFNVNQSYNPAGGQSNQDKFFVLGKSLQGLRGEINTITLRFPVTDDIKSRFESTSNAYKDYMRIPLEDLHSKDVVNHQYFTKQQGLQIESYYVNSDNSLRKEPHSVTVHFLPLFSKQYTVDFVSDGGYILPQRLYWEQAHIEQPTDPVRQGYIFKGWYSDREFTNKWDFETMQVSSSMKLFAKWELKGVTVKFHSNGGSAVEDVNLPPSGGLIPRPADPTRDGFKFVDWYSEPELKYEWAFERYKVDEDTTLYAKWEALPVTYDVTFETNGGSTVTAQSIEAGKFVVEPTAPTKAGFTFEGWYKDSSLTTVWNFATDPVTEAMTLYAKWEAIPVFYDVTFESNGGSTVTSQSIESGKFVVEPTAPTKTGFTFEGWYKDSTFTTTWSFATDPVTEATTLYAKWEAIPVFYDVTFESNGGSTVTAQSIEAGKFVVEPTAPTKAGFTFEGWYKDSSLTTVWNFATDPVTEATTLYAKWEVIPVFYDVIFESNGGSTVTAQSIESGKFVVEPTAPTKTGFTFEGWYKESTFTTAWNFTTDPVTEATTLYAKWEAIPVFYDVTFESNGGSTVNPQSIESGKFVVEPTAPTKAGFTFEGWYKESTFTTTWNFATDPVTEATTLYAKWEAIPVFYDVTFESNGGSTVTAQSVESGKFVVEPTEPTKAGFTFEGWYKDSTFTTAWNFATDPVTEATTLYAKWEAIPVFYDVTFESNGGSTVNPQSIESGKFVVEPTAPTKAGFTFEGWYKDSGFTTAWNFTTDTVTEATTLYAKWEAIPVFYDVTFESNGGTPVKTLSVKSGNPITEVINPMKEGYLFKGWYKDSLLTTPWIFEIDLVTESITLYAKWEAIPVAYDVTFESNGGTSVASQSIESGKFIVEPTAPTKAGFTFKGWYKDSAFTTEWDFTKDTVTEPITLYAKWEKDTILPPTGISYTNSVMIGLTMVGLGFVIIGYRKKEKLSKS</sequence>
<keyword evidence="2" id="KW-1133">Transmembrane helix</keyword>
<dbReference type="EMBL" id="CP060715">
    <property type="protein sequence ID" value="QNN61762.1"/>
    <property type="molecule type" value="Genomic_DNA"/>
</dbReference>
<organism evidence="4 5">
    <name type="scientific">Erysipelothrix inopinata</name>
    <dbReference type="NCBI Taxonomy" id="225084"/>
    <lineage>
        <taxon>Bacteria</taxon>
        <taxon>Bacillati</taxon>
        <taxon>Bacillota</taxon>
        <taxon>Erysipelotrichia</taxon>
        <taxon>Erysipelotrichales</taxon>
        <taxon>Erysipelotrichaceae</taxon>
        <taxon>Erysipelothrix</taxon>
    </lineage>
</organism>
<feature type="chain" id="PRO_5028869739" evidence="3">
    <location>
        <begin position="23"/>
        <end position="1264"/>
    </location>
</feature>
<evidence type="ECO:0000313" key="4">
    <source>
        <dbReference type="EMBL" id="QNN61762.1"/>
    </source>
</evidence>
<dbReference type="Pfam" id="PF09479">
    <property type="entry name" value="Flg_new"/>
    <property type="match status" value="11"/>
</dbReference>
<dbReference type="Gene3D" id="2.60.40.4270">
    <property type="entry name" value="Listeria-Bacteroides repeat domain"/>
    <property type="match status" value="11"/>
</dbReference>
<dbReference type="InterPro" id="IPR042229">
    <property type="entry name" value="Listeria/Bacterioides_rpt_sf"/>
</dbReference>
<proteinExistence type="predicted"/>
<keyword evidence="2" id="KW-0812">Transmembrane</keyword>
<dbReference type="KEGG" id="eio:H9L01_05235"/>